<dbReference type="Gene3D" id="3.20.20.370">
    <property type="entry name" value="Glycoside hydrolase/deacetylase"/>
    <property type="match status" value="1"/>
</dbReference>
<protein>
    <recommendedName>
        <fullName evidence="3">Chitooligosaccharide deacetylase</fullName>
    </recommendedName>
    <alternativeName>
        <fullName evidence="5">Nodulation protein B</fullName>
    </alternativeName>
</protein>
<keyword evidence="4" id="KW-0732">Signal</keyword>
<dbReference type="InterPro" id="IPR002509">
    <property type="entry name" value="NODB_dom"/>
</dbReference>
<proteinExistence type="inferred from homology"/>
<evidence type="ECO:0000259" key="6">
    <source>
        <dbReference type="PROSITE" id="PS51677"/>
    </source>
</evidence>
<dbReference type="PROSITE" id="PS51677">
    <property type="entry name" value="NODB"/>
    <property type="match status" value="1"/>
</dbReference>
<dbReference type="EMBL" id="CP118247">
    <property type="protein sequence ID" value="WDR06054.1"/>
    <property type="molecule type" value="Genomic_DNA"/>
</dbReference>
<name>A0ABY7YYU1_9HYPH</name>
<dbReference type="SUPFAM" id="SSF88713">
    <property type="entry name" value="Glycoside hydrolase/deacetylase"/>
    <property type="match status" value="1"/>
</dbReference>
<evidence type="ECO:0000256" key="2">
    <source>
        <dbReference type="ARBA" id="ARBA00010973"/>
    </source>
</evidence>
<accession>A0ABY7YYU1</accession>
<dbReference type="InterPro" id="IPR011330">
    <property type="entry name" value="Glyco_hydro/deAcase_b/a-brl"/>
</dbReference>
<evidence type="ECO:0000256" key="4">
    <source>
        <dbReference type="ARBA" id="ARBA00022729"/>
    </source>
</evidence>
<dbReference type="PANTHER" id="PTHR34216:SF7">
    <property type="entry name" value="POLY-BETA-1,6-N-ACETYL-D-GLUCOSAMINE N-DEACETYLASE"/>
    <property type="match status" value="1"/>
</dbReference>
<dbReference type="RefSeq" id="WP_282211568.1">
    <property type="nucleotide sequence ID" value="NZ_CP118247.1"/>
</dbReference>
<feature type="domain" description="NodB homology" evidence="6">
    <location>
        <begin position="94"/>
        <end position="348"/>
    </location>
</feature>
<evidence type="ECO:0000313" key="8">
    <source>
        <dbReference type="Proteomes" id="UP001222118"/>
    </source>
</evidence>
<evidence type="ECO:0000256" key="1">
    <source>
        <dbReference type="ARBA" id="ARBA00003236"/>
    </source>
</evidence>
<comment type="function">
    <text evidence="1">Is involved in generating a small heat-stable compound (Nod), an acylated oligomer of N-acetylglucosamine, that stimulates mitosis in various plant protoplasts.</text>
</comment>
<gene>
    <name evidence="7" type="ORF">PSQ90_00900</name>
</gene>
<dbReference type="Proteomes" id="UP001222118">
    <property type="component" value="Chromosome"/>
</dbReference>
<evidence type="ECO:0000256" key="5">
    <source>
        <dbReference type="ARBA" id="ARBA00032976"/>
    </source>
</evidence>
<reference evidence="7 8" key="1">
    <citation type="submission" date="2023-02" db="EMBL/GenBank/DDBJ databases">
        <title>Devosia chondri sp. nov., isolated from the phycosphere of marine algae.</title>
        <authorList>
            <person name="Kim J.M."/>
            <person name="Lee J.K."/>
            <person name="Choi B.J."/>
            <person name="Bayburt H."/>
            <person name="Jeon C.O."/>
        </authorList>
    </citation>
    <scope>NUCLEOTIDE SEQUENCE [LARGE SCALE GENOMIC DNA]</scope>
    <source>
        <strain evidence="7 8">G2-5</strain>
    </source>
</reference>
<organism evidence="7 8">
    <name type="scientific">Devosia rhodophyticola</name>
    <dbReference type="NCBI Taxonomy" id="3026423"/>
    <lineage>
        <taxon>Bacteria</taxon>
        <taxon>Pseudomonadati</taxon>
        <taxon>Pseudomonadota</taxon>
        <taxon>Alphaproteobacteria</taxon>
        <taxon>Hyphomicrobiales</taxon>
        <taxon>Devosiaceae</taxon>
        <taxon>Devosia</taxon>
    </lineage>
</organism>
<sequence>MTQLKYTAISAMFEAIWMARLPGIIRQLSKSRGVIFTLHRVLPDTPAEFSPNSILQVRPDFLEYAIKRVRELGLDIVNLDEAIARLRGPDDGRNFVVFTFDDAYRDNLTYALPILRRHQCPFTLYVPTSLVDGIGEVWWQALEDIIAHQNDMKVMIEGEVEHFDCAAVPQKRATFAALYQHMREMPEMDRIALMRTLANDYGLDLDQHCRDLIMDWQELEIFANEPLCTIGAHTVHHYELAKLPCDQARTEIVQSMDILKAKFDKAPEHFSYPIGGPQSAGEREFELARDIGLKSAVTTRPGGLYAGQANQLHALPRVSLNGLFQSRRYVDVFATGALFSWMGAVSAA</sequence>
<dbReference type="Pfam" id="PF01522">
    <property type="entry name" value="Polysacc_deac_1"/>
    <property type="match status" value="2"/>
</dbReference>
<comment type="similarity">
    <text evidence="2">Belongs to the polysaccharide deacetylase family.</text>
</comment>
<keyword evidence="8" id="KW-1185">Reference proteome</keyword>
<dbReference type="CDD" id="cd10968">
    <property type="entry name" value="CE4_Mlr8448_like_5s"/>
    <property type="match status" value="1"/>
</dbReference>
<dbReference type="InterPro" id="IPR051398">
    <property type="entry name" value="Polysacch_Deacetylase"/>
</dbReference>
<dbReference type="PANTHER" id="PTHR34216">
    <property type="match status" value="1"/>
</dbReference>
<evidence type="ECO:0000313" key="7">
    <source>
        <dbReference type="EMBL" id="WDR06054.1"/>
    </source>
</evidence>
<evidence type="ECO:0000256" key="3">
    <source>
        <dbReference type="ARBA" id="ARBA00020071"/>
    </source>
</evidence>